<evidence type="ECO:0000259" key="6">
    <source>
        <dbReference type="Pfam" id="PF04055"/>
    </source>
</evidence>
<comment type="cofactor">
    <cofactor evidence="1">
        <name>[4Fe-4S] cluster</name>
        <dbReference type="ChEBI" id="CHEBI:49883"/>
    </cofactor>
</comment>
<dbReference type="InterPro" id="IPR023867">
    <property type="entry name" value="Sulphatase_maturase_rSAM"/>
</dbReference>
<proteinExistence type="predicted"/>
<evidence type="ECO:0000256" key="5">
    <source>
        <dbReference type="ARBA" id="ARBA00023014"/>
    </source>
</evidence>
<dbReference type="SUPFAM" id="SSF102114">
    <property type="entry name" value="Radical SAM enzymes"/>
    <property type="match status" value="1"/>
</dbReference>
<dbReference type="SFLD" id="SFLDG01384">
    <property type="entry name" value="thioether_bond_formation_requi"/>
    <property type="match status" value="1"/>
</dbReference>
<dbReference type="EMBL" id="DSIN01000016">
    <property type="protein sequence ID" value="HEF25394.1"/>
    <property type="molecule type" value="Genomic_DNA"/>
</dbReference>
<dbReference type="Gene3D" id="3.20.20.70">
    <property type="entry name" value="Aldolase class I"/>
    <property type="match status" value="1"/>
</dbReference>
<keyword evidence="5" id="KW-0411">Iron-sulfur</keyword>
<dbReference type="GO" id="GO:0046872">
    <property type="term" value="F:metal ion binding"/>
    <property type="evidence" value="ECO:0007669"/>
    <property type="project" value="UniProtKB-KW"/>
</dbReference>
<dbReference type="PANTHER" id="PTHR43273">
    <property type="entry name" value="ANAEROBIC SULFATASE-MATURATING ENZYME HOMOLOG ASLB-RELATED"/>
    <property type="match status" value="1"/>
</dbReference>
<dbReference type="GO" id="GO:0016491">
    <property type="term" value="F:oxidoreductase activity"/>
    <property type="evidence" value="ECO:0007669"/>
    <property type="project" value="InterPro"/>
</dbReference>
<dbReference type="SFLD" id="SFLDS00029">
    <property type="entry name" value="Radical_SAM"/>
    <property type="match status" value="1"/>
</dbReference>
<name>A0A7C2BBS8_9PSED</name>
<dbReference type="PANTHER" id="PTHR43273:SF8">
    <property type="entry name" value="RADICAL SAM DOMAIN PROTEIN"/>
    <property type="match status" value="1"/>
</dbReference>
<protein>
    <submittedName>
        <fullName evidence="7">His-Xaa-Ser system radical SAM maturase HxsB</fullName>
    </submittedName>
</protein>
<accession>A0A7C2BBS8</accession>
<evidence type="ECO:0000256" key="4">
    <source>
        <dbReference type="ARBA" id="ARBA00023004"/>
    </source>
</evidence>
<sequence>MANSNLIFSDSSDSGHWIELEAASPNTLQADLEALGWKVQQTGGAVRVHCLESDSAAELSVLVNRLLADIKVRHQISLKAKTLDLLPLEATLLTENNACQLLPFGIHRLDADTVVAVSMAGDHAFLSQHELLTLLETPEKLALDKRAALQSKYFLMNPQSLGSTGLLHSRIAARKETVLAGHSLHIFVPTLQCEHSCQYCQVSRRLEDSGHSMTAAQVDAACDTVFESSSNSLTVEFQGGDPLLRFDLIQRAVNRIQLLNKSHQRRIRFVITSTLHQLTPAMCEYLRDNQIHLSTSLDGPANLHNKNRPLPSRDAHARTVAGIELARSIMGSGAVAALMTTTRASLAYPEAIVDEYVRLGFGEICIRPLSLYGFAKRNIKHLGYTLDEFTHFYERALQRVLEWNFDGTELREGTAALILNKLLSPFDAGYVDLQSPTGSGSAVLVYNYDGYVYPSDEARMLAESGDKSLRLGEIGEPLWQLMKSPVIEGLLINSISTQVPGCTKCAFNSFCGPDPVAAQAEFGSMKILSLTTEHCKRYKWMFDYFFRRLRSADDSFLDLAYLWASPAGKNDA</sequence>
<organism evidence="7">
    <name type="scientific">Pseudomonas graminis</name>
    <dbReference type="NCBI Taxonomy" id="158627"/>
    <lineage>
        <taxon>Bacteria</taxon>
        <taxon>Pseudomonadati</taxon>
        <taxon>Pseudomonadota</taxon>
        <taxon>Gammaproteobacteria</taxon>
        <taxon>Pseudomonadales</taxon>
        <taxon>Pseudomonadaceae</taxon>
        <taxon>Pseudomonas</taxon>
    </lineage>
</organism>
<evidence type="ECO:0000256" key="1">
    <source>
        <dbReference type="ARBA" id="ARBA00001966"/>
    </source>
</evidence>
<dbReference type="InterPro" id="IPR007197">
    <property type="entry name" value="rSAM"/>
</dbReference>
<dbReference type="InterPro" id="IPR013785">
    <property type="entry name" value="Aldolase_TIM"/>
</dbReference>
<evidence type="ECO:0000313" key="7">
    <source>
        <dbReference type="EMBL" id="HEF25394.1"/>
    </source>
</evidence>
<gene>
    <name evidence="7" type="primary">hxsB</name>
    <name evidence="7" type="ORF">ENP23_06440</name>
</gene>
<keyword evidence="4" id="KW-0408">Iron</keyword>
<dbReference type="InterPro" id="IPR024023">
    <property type="entry name" value="rSAM_paired_HxsB"/>
</dbReference>
<comment type="caution">
    <text evidence="7">The sequence shown here is derived from an EMBL/GenBank/DDBJ whole genome shotgun (WGS) entry which is preliminary data.</text>
</comment>
<keyword evidence="3" id="KW-0479">Metal-binding</keyword>
<evidence type="ECO:0000256" key="3">
    <source>
        <dbReference type="ARBA" id="ARBA00022723"/>
    </source>
</evidence>
<dbReference type="GO" id="GO:0051536">
    <property type="term" value="F:iron-sulfur cluster binding"/>
    <property type="evidence" value="ECO:0007669"/>
    <property type="project" value="UniProtKB-KW"/>
</dbReference>
<dbReference type="SFLD" id="SFLDG01386">
    <property type="entry name" value="main_SPASM_domain-containing"/>
    <property type="match status" value="1"/>
</dbReference>
<dbReference type="AlphaFoldDB" id="A0A7C2BBS8"/>
<evidence type="ECO:0000256" key="2">
    <source>
        <dbReference type="ARBA" id="ARBA00022691"/>
    </source>
</evidence>
<keyword evidence="2" id="KW-0949">S-adenosyl-L-methionine</keyword>
<reference evidence="7" key="1">
    <citation type="journal article" date="2020" name="mSystems">
        <title>Genome- and Community-Level Interaction Insights into Carbon Utilization and Element Cycling Functions of Hydrothermarchaeota in Hydrothermal Sediment.</title>
        <authorList>
            <person name="Zhou Z."/>
            <person name="Liu Y."/>
            <person name="Xu W."/>
            <person name="Pan J."/>
            <person name="Luo Z.H."/>
            <person name="Li M."/>
        </authorList>
    </citation>
    <scope>NUCLEOTIDE SEQUENCE [LARGE SCALE GENOMIC DNA]</scope>
    <source>
        <strain evidence="7">SpSt-200</strain>
    </source>
</reference>
<dbReference type="SFLD" id="SFLDG01067">
    <property type="entry name" value="SPASM/twitch_domain_containing"/>
    <property type="match status" value="1"/>
</dbReference>
<dbReference type="NCBIfam" id="TIGR03978">
    <property type="entry name" value="rSAM_paired_1"/>
    <property type="match status" value="1"/>
</dbReference>
<dbReference type="InterPro" id="IPR058240">
    <property type="entry name" value="rSAM_sf"/>
</dbReference>
<feature type="domain" description="Radical SAM core" evidence="6">
    <location>
        <begin position="188"/>
        <end position="329"/>
    </location>
</feature>
<dbReference type="Pfam" id="PF04055">
    <property type="entry name" value="Radical_SAM"/>
    <property type="match status" value="1"/>
</dbReference>